<protein>
    <recommendedName>
        <fullName evidence="2">Putative Flp pilus-assembly TadG-like N-terminal domain-containing protein</fullName>
    </recommendedName>
</protein>
<evidence type="ECO:0000259" key="2">
    <source>
        <dbReference type="Pfam" id="PF13400"/>
    </source>
</evidence>
<accession>A0A2W5YYI8</accession>
<dbReference type="Proteomes" id="UP000248724">
    <property type="component" value="Unassembled WGS sequence"/>
</dbReference>
<dbReference type="InterPro" id="IPR028087">
    <property type="entry name" value="Tad_N"/>
</dbReference>
<reference evidence="3 4" key="1">
    <citation type="journal article" date="2017" name="Nature">
        <title>Atmospheric trace gases support primary production in Antarctic desert surface soil.</title>
        <authorList>
            <person name="Ji M."/>
            <person name="Greening C."/>
            <person name="Vanwonterghem I."/>
            <person name="Carere C.R."/>
            <person name="Bay S.K."/>
            <person name="Steen J.A."/>
            <person name="Montgomery K."/>
            <person name="Lines T."/>
            <person name="Beardall J."/>
            <person name="van Dorst J."/>
            <person name="Snape I."/>
            <person name="Stott M.B."/>
            <person name="Hugenholtz P."/>
            <person name="Ferrari B.C."/>
        </authorList>
    </citation>
    <scope>NUCLEOTIDE SEQUENCE [LARGE SCALE GENOMIC DNA]</scope>
    <source>
        <strain evidence="3">RRmetagenome_bin12</strain>
    </source>
</reference>
<feature type="compositionally biased region" description="Basic residues" evidence="1">
    <location>
        <begin position="1"/>
        <end position="19"/>
    </location>
</feature>
<comment type="caution">
    <text evidence="3">The sequence shown here is derived from an EMBL/GenBank/DDBJ whole genome shotgun (WGS) entry which is preliminary data.</text>
</comment>
<gene>
    <name evidence="3" type="ORF">DLM65_14240</name>
</gene>
<evidence type="ECO:0000313" key="4">
    <source>
        <dbReference type="Proteomes" id="UP000248724"/>
    </source>
</evidence>
<proteinExistence type="predicted"/>
<dbReference type="EMBL" id="QHBU01000274">
    <property type="protein sequence ID" value="PZR77992.1"/>
    <property type="molecule type" value="Genomic_DNA"/>
</dbReference>
<feature type="region of interest" description="Disordered" evidence="1">
    <location>
        <begin position="1"/>
        <end position="24"/>
    </location>
</feature>
<feature type="domain" description="Putative Flp pilus-assembly TadG-like N-terminal" evidence="2">
    <location>
        <begin position="27"/>
        <end position="71"/>
    </location>
</feature>
<evidence type="ECO:0000313" key="3">
    <source>
        <dbReference type="EMBL" id="PZR77992.1"/>
    </source>
</evidence>
<evidence type="ECO:0000256" key="1">
    <source>
        <dbReference type="SAM" id="MobiDB-lite"/>
    </source>
</evidence>
<name>A0A2W5YYI8_9BACT</name>
<sequence>MPRANRGRIMNRRHPRVRNPRRESSKGQVMPIFALVVVVLFAATGLAVDAGMAFLSYNGAERAAAAAALAGVPYMPSGLNAGITGTTPEANCANTAAAAACAATARDGLKNGSTVNGHTVSVKVSRYPATCDGTVTNPCADNKLTVQVTAWVQPTFLRVLGFGDHAVTASDTAFFLPPISLGQPGAQLGSSVGNLGVSGNYYFLRSEGYGNPRSEGDAYDPYNQDTTFSCGSGVTTDPAPNPYGPSTDTHALAANMTPSPTDVSDGTLTGAGVNKLPERGGYNFTLQVPTTGSYPLVYNPAFAPDGGFNPSGGAYNLHEQDGSFSGNAFTDQYSAMEYTVFRVVDRFDHTQDVPLSQIWVDPLNVTITSGAVSSIVDVANGQTLSATSNATAFAYVRDYVYHSWVSVGAPSAASASWTSGGTTYNVFHVVKTLSTPLTASTTTSYRLRVDMLDYNGLRPADDSGASKCSRAHKGYAVQLAYSGGTQCTDCQVSALDELAVYTPIITSGSGGFSVPLFSLPADYAGQTVNFYIFDPGDVSGQNAISILNPDDKSCGGAGQGGCLFSTTSGVPIYDLGMSRNVSPLPAVVNTADSCASSTLQPNTNQALINTYPITNSCGRPATFFNGHWLLFQLQIPSNYAGGYSTTPSTSGNGYWQLHYSLTSGTASDTFTIAVNYANSPVHLL</sequence>
<organism evidence="3 4">
    <name type="scientific">Candidatus Aeolococcus gillhamiae</name>
    <dbReference type="NCBI Taxonomy" id="3127015"/>
    <lineage>
        <taxon>Bacteria</taxon>
        <taxon>Bacillati</taxon>
        <taxon>Candidatus Dormiibacterota</taxon>
        <taxon>Candidatus Dormibacteria</taxon>
        <taxon>Candidatus Aeolococcales</taxon>
        <taxon>Candidatus Aeolococcaceae</taxon>
        <taxon>Candidatus Aeolococcus</taxon>
    </lineage>
</organism>
<dbReference type="Pfam" id="PF13400">
    <property type="entry name" value="Tad"/>
    <property type="match status" value="1"/>
</dbReference>
<dbReference type="AlphaFoldDB" id="A0A2W5YYI8"/>